<dbReference type="Proteomes" id="UP000001208">
    <property type="component" value="Chromosome"/>
</dbReference>
<feature type="domain" description="CobN/magnesium chelatase" evidence="10">
    <location>
        <begin position="165"/>
        <end position="1284"/>
    </location>
</feature>
<dbReference type="GO" id="GO:0015995">
    <property type="term" value="P:chlorophyll biosynthetic process"/>
    <property type="evidence" value="ECO:0007669"/>
    <property type="project" value="UniProtKB-KW"/>
</dbReference>
<proteinExistence type="inferred from homology"/>
<keyword evidence="6" id="KW-0067">ATP-binding</keyword>
<keyword evidence="13" id="KW-1185">Reference proteome</keyword>
<dbReference type="Pfam" id="PF11965">
    <property type="entry name" value="DUF3479"/>
    <property type="match status" value="1"/>
</dbReference>
<dbReference type="InterPro" id="IPR022571">
    <property type="entry name" value="Mg_chelatase_H_N"/>
</dbReference>
<keyword evidence="5" id="KW-0547">Nucleotide-binding</keyword>
<evidence type="ECO:0000313" key="13">
    <source>
        <dbReference type="Proteomes" id="UP000001208"/>
    </source>
</evidence>
<dbReference type="GO" id="GO:0005524">
    <property type="term" value="F:ATP binding"/>
    <property type="evidence" value="ECO:0007669"/>
    <property type="project" value="UniProtKB-KW"/>
</dbReference>
<dbReference type="Pfam" id="PF02514">
    <property type="entry name" value="CobN-Mg_chel"/>
    <property type="match status" value="1"/>
</dbReference>
<organism evidence="12 13">
    <name type="scientific">Chloroherpeton thalassium (strain ATCC 35110 / GB-78)</name>
    <dbReference type="NCBI Taxonomy" id="517418"/>
    <lineage>
        <taxon>Bacteria</taxon>
        <taxon>Pseudomonadati</taxon>
        <taxon>Chlorobiota</taxon>
        <taxon>Chlorobiia</taxon>
        <taxon>Chlorobiales</taxon>
        <taxon>Chloroherpetonaceae</taxon>
        <taxon>Chloroherpeton</taxon>
    </lineage>
</organism>
<accession>B3QZ55</accession>
<dbReference type="GO" id="GO:0016851">
    <property type="term" value="F:magnesium chelatase activity"/>
    <property type="evidence" value="ECO:0007669"/>
    <property type="project" value="UniProtKB-EC"/>
</dbReference>
<dbReference type="EMBL" id="CP001100">
    <property type="protein sequence ID" value="ACF13748.1"/>
    <property type="molecule type" value="Genomic_DNA"/>
</dbReference>
<evidence type="ECO:0000256" key="4">
    <source>
        <dbReference type="ARBA" id="ARBA00022598"/>
    </source>
</evidence>
<keyword evidence="4 12" id="KW-0436">Ligase</keyword>
<dbReference type="InterPro" id="IPR011771">
    <property type="entry name" value="BchH"/>
</dbReference>
<evidence type="ECO:0000259" key="11">
    <source>
        <dbReference type="Pfam" id="PF11965"/>
    </source>
</evidence>
<keyword evidence="3" id="KW-0602">Photosynthesis</keyword>
<dbReference type="eggNOG" id="COG1429">
    <property type="taxonomic scope" value="Bacteria"/>
</dbReference>
<reference evidence="12 13" key="1">
    <citation type="submission" date="2008-06" db="EMBL/GenBank/DDBJ databases">
        <title>Complete sequence of Chloroherpeton thalassium ATCC 35110.</title>
        <authorList>
            <consortium name="US DOE Joint Genome Institute"/>
            <person name="Lucas S."/>
            <person name="Copeland A."/>
            <person name="Lapidus A."/>
            <person name="Glavina del Rio T."/>
            <person name="Dalin E."/>
            <person name="Tice H."/>
            <person name="Bruce D."/>
            <person name="Goodwin L."/>
            <person name="Pitluck S."/>
            <person name="Schmutz J."/>
            <person name="Larimer F."/>
            <person name="Land M."/>
            <person name="Hauser L."/>
            <person name="Kyrpides N."/>
            <person name="Mikhailova N."/>
            <person name="Liu Z."/>
            <person name="Li T."/>
            <person name="Zhao F."/>
            <person name="Overmann J."/>
            <person name="Bryant D.A."/>
            <person name="Richardson P."/>
        </authorList>
    </citation>
    <scope>NUCLEOTIDE SEQUENCE [LARGE SCALE GENOMIC DNA]</scope>
    <source>
        <strain evidence="13">ATCC 35110 / GB-78</strain>
    </source>
</reference>
<dbReference type="GO" id="GO:0015979">
    <property type="term" value="P:photosynthesis"/>
    <property type="evidence" value="ECO:0007669"/>
    <property type="project" value="UniProtKB-KW"/>
</dbReference>
<evidence type="ECO:0000256" key="2">
    <source>
        <dbReference type="ARBA" id="ARBA00012825"/>
    </source>
</evidence>
<dbReference type="InterPro" id="IPR003672">
    <property type="entry name" value="CobN/Mg_chltase"/>
</dbReference>
<dbReference type="PANTHER" id="PTHR44119:SF1">
    <property type="entry name" value="MAGNESIUM-CHELATASE SUBUNIT CHLH, CHLOROPLASTIC"/>
    <property type="match status" value="1"/>
</dbReference>
<evidence type="ECO:0000256" key="8">
    <source>
        <dbReference type="ARBA" id="ARBA00023444"/>
    </source>
</evidence>
<evidence type="ECO:0000256" key="1">
    <source>
        <dbReference type="ARBA" id="ARBA00010851"/>
    </source>
</evidence>
<dbReference type="CDD" id="cd10150">
    <property type="entry name" value="CobN_like"/>
    <property type="match status" value="1"/>
</dbReference>
<dbReference type="NCBIfam" id="TIGR02025">
    <property type="entry name" value="BchH"/>
    <property type="match status" value="1"/>
</dbReference>
<sequence length="1306" mass="146251">MRFIFLTMEVTNNSAIREAVANLKQKHQLDIDLKLYNMALLRGETAWQKLAEDVGHADFIFGSMLFSEEIVRPLEKILDEATCPVCIITSNPALIQTTKLGKFVMKKPEEAEESSSPIKKLMGRLKPKHGHGESQRQLGIVRNLSKVLKLIPGKARDLYTFISAHQYWLNGSTENLERMLCNIIDQYVPGYKGKLPLKDPLFYPDVALYHPEAPEHFETIPAYKKWQKQRGLTPDKGRVALLTMRASTLGGNTAHIHALTQALEKRGIEVTIAYCGGLDFRPAIESFFRSSSSSFEKQSKDTLDIDLLINGTGFSLVGGPAESRPQDAQKILNTLDVAYLEMIPLAFQKVKEWKQDDMGLSPVQLALSVAIPELDGAAEPRVYGGPISGGDKIIPIDEEIELAAERISRRIKLRKESNADKKLAVVLFNFPPNLGNVGTAAYLDVFASLHRFMLELKEKGYQVEVPETPDALREAIVNGNHMTYGTTGNVEARFSVQDYKRLFKHYHEIEPFWGDAPGELLNDGENFLILGKQFGNVFIGQQPSFGYERDPMRLLMAKDAAPHHGFAAFYTWLDHIYQADAVLHFGTHGALEFMPGKQNGLSASCWPTRLLGNLTNFYYYCVNNPSEGTIAKRRSSATLVSYMAPPLEQAGLYKGLRQLKDQIDAYRKQPSAELFKDICTQAEKLEINVGSSPFQTSENQAEQNSAAKYDIQDEEAYIAALAHDLIRIEERMIPMGLHVLGKPATTDELTDILSLVASFNQPDEKLPPLPELLTQQKGWNYDALRKGVKTDKLSQQRWQDIERVSREAIRQFVTIGNEPHRTTSGKNISQAEFLRATFPMRRAAAEEFLEKESGLKPGTLEKLWQFLNELIINIIDEQELEGLLRALDGRYISPSPGNDVVRNPAVVPTGRNIHGLDPFRMPSAFAQTAGQKLVDDMLERAQKEQNALPETIAMVLWGTDNLKSDGEGVAQALALLGARAVQDELGNIASVELVPLEELGRPRIDVVITVSGIFRDLLTHQMKLLDKAARLAATANEPLEKNFVRKHAKEQAKAYNIPLDEAATRVYSNAPGSYGANVNYLVEGSSWEDDSQLGEAFTTRKCFTMNQKGEWREEKKLFESSLSTVDMAFQNVDSFEIGISDIDHYYEYLGGVTKTVEKLRSKRPSVVVADAIGTGSGERLSSLEEMVRLETRAKVLNPKWYESMLKHGYEGVHEIEAHVNNTYGWSATAAAVEGWVYKGVAETYLQDGEMRERLAKLNPHATAGIARRLLEANSRGFWEADEATLEELREIYHDLEDRLEKVSENA</sequence>
<evidence type="ECO:0000256" key="6">
    <source>
        <dbReference type="ARBA" id="ARBA00022840"/>
    </source>
</evidence>
<dbReference type="HOGENOM" id="CLU_002017_1_2_10"/>
<keyword evidence="7" id="KW-0149">Chlorophyll biosynthesis</keyword>
<evidence type="ECO:0000256" key="7">
    <source>
        <dbReference type="ARBA" id="ARBA00023171"/>
    </source>
</evidence>
<evidence type="ECO:0000313" key="12">
    <source>
        <dbReference type="EMBL" id="ACF13748.1"/>
    </source>
</evidence>
<dbReference type="OrthoDB" id="9757976at2"/>
<comment type="similarity">
    <text evidence="1">Belongs to the Mg-chelatase subunit H family.</text>
</comment>
<protein>
    <recommendedName>
        <fullName evidence="2">magnesium chelatase</fullName>
        <ecNumber evidence="2">6.6.1.1</ecNumber>
    </recommendedName>
</protein>
<evidence type="ECO:0000259" key="10">
    <source>
        <dbReference type="Pfam" id="PF02514"/>
    </source>
</evidence>
<dbReference type="PANTHER" id="PTHR44119">
    <property type="entry name" value="MAGNESIUM-CHELATASE SUBUNIT CHLH, CHLOROPLASTIC"/>
    <property type="match status" value="1"/>
</dbReference>
<dbReference type="RefSeq" id="WP_012499832.1">
    <property type="nucleotide sequence ID" value="NC_011026.1"/>
</dbReference>
<evidence type="ECO:0000256" key="9">
    <source>
        <dbReference type="ARBA" id="ARBA00048693"/>
    </source>
</evidence>
<dbReference type="NCBIfam" id="NF009140">
    <property type="entry name" value="PRK12493.1"/>
    <property type="match status" value="1"/>
</dbReference>
<dbReference type="KEGG" id="cts:Ctha_1285"/>
<gene>
    <name evidence="12" type="ordered locus">Ctha_1285</name>
</gene>
<evidence type="ECO:0000256" key="5">
    <source>
        <dbReference type="ARBA" id="ARBA00022741"/>
    </source>
</evidence>
<feature type="domain" description="Magnesium chelatase subunit H N-terminal" evidence="11">
    <location>
        <begin position="2"/>
        <end position="162"/>
    </location>
</feature>
<dbReference type="EC" id="6.6.1.1" evidence="2"/>
<evidence type="ECO:0000256" key="3">
    <source>
        <dbReference type="ARBA" id="ARBA00022531"/>
    </source>
</evidence>
<comment type="catalytic activity">
    <reaction evidence="9">
        <text>protoporphyrin IX + Mg(2+) + ATP + H2O = Mg-protoporphyrin IX + ADP + phosphate + 3 H(+)</text>
        <dbReference type="Rhea" id="RHEA:13961"/>
        <dbReference type="ChEBI" id="CHEBI:15377"/>
        <dbReference type="ChEBI" id="CHEBI:15378"/>
        <dbReference type="ChEBI" id="CHEBI:18420"/>
        <dbReference type="ChEBI" id="CHEBI:30616"/>
        <dbReference type="ChEBI" id="CHEBI:43474"/>
        <dbReference type="ChEBI" id="CHEBI:57306"/>
        <dbReference type="ChEBI" id="CHEBI:60492"/>
        <dbReference type="ChEBI" id="CHEBI:456216"/>
        <dbReference type="EC" id="6.6.1.1"/>
    </reaction>
</comment>
<dbReference type="STRING" id="517418.Ctha_1285"/>
<name>B3QZ55_CHLT3</name>
<comment type="pathway">
    <text evidence="8">Porphyrin-containing compound metabolism.</text>
</comment>